<feature type="region of interest" description="Disordered" evidence="1">
    <location>
        <begin position="88"/>
        <end position="127"/>
    </location>
</feature>
<feature type="compositionally biased region" description="Acidic residues" evidence="1">
    <location>
        <begin position="101"/>
        <end position="122"/>
    </location>
</feature>
<dbReference type="RefSeq" id="XP_070885906.1">
    <property type="nucleotide sequence ID" value="XM_071029215.1"/>
</dbReference>
<dbReference type="GeneID" id="98144287"/>
<comment type="caution">
    <text evidence="2">The sequence shown here is derived from an EMBL/GenBank/DDBJ whole genome shotgun (WGS) entry which is preliminary data.</text>
</comment>
<sequence length="156" mass="15867">MSSTTTSASPACTGNILVLPVQDAACGLSNTGNNTDIMTKCCRDADVEKYNDDCGLYCLAQGQNIGDLSSCIQGNGVNPSEIFCRGNMTATATAPAPSQTDDNDGDDDDEDATPTDDDDDGAEPTGAAVRLGQPVSKAGLGLLAMLFSSAFMGIAA</sequence>
<keyword evidence="3" id="KW-1185">Reference proteome</keyword>
<accession>A0ABR4LR80</accession>
<organism evidence="2 3">
    <name type="scientific">Aspergillus lucknowensis</name>
    <dbReference type="NCBI Taxonomy" id="176173"/>
    <lineage>
        <taxon>Eukaryota</taxon>
        <taxon>Fungi</taxon>
        <taxon>Dikarya</taxon>
        <taxon>Ascomycota</taxon>
        <taxon>Pezizomycotina</taxon>
        <taxon>Eurotiomycetes</taxon>
        <taxon>Eurotiomycetidae</taxon>
        <taxon>Eurotiales</taxon>
        <taxon>Aspergillaceae</taxon>
        <taxon>Aspergillus</taxon>
        <taxon>Aspergillus subgen. Nidulantes</taxon>
    </lineage>
</organism>
<dbReference type="EMBL" id="JBFXLQ010000022">
    <property type="protein sequence ID" value="KAL2866927.1"/>
    <property type="molecule type" value="Genomic_DNA"/>
</dbReference>
<reference evidence="2 3" key="1">
    <citation type="submission" date="2024-07" db="EMBL/GenBank/DDBJ databases">
        <title>Section-level genome sequencing and comparative genomics of Aspergillus sections Usti and Cavernicolus.</title>
        <authorList>
            <consortium name="Lawrence Berkeley National Laboratory"/>
            <person name="Nybo J.L."/>
            <person name="Vesth T.C."/>
            <person name="Theobald S."/>
            <person name="Frisvad J.C."/>
            <person name="Larsen T.O."/>
            <person name="Kjaerboelling I."/>
            <person name="Rothschild-Mancinelli K."/>
            <person name="Lyhne E.K."/>
            <person name="Kogle M.E."/>
            <person name="Barry K."/>
            <person name="Clum A."/>
            <person name="Na H."/>
            <person name="Ledsgaard L."/>
            <person name="Lin J."/>
            <person name="Lipzen A."/>
            <person name="Kuo A."/>
            <person name="Riley R."/>
            <person name="Mondo S."/>
            <person name="Labutti K."/>
            <person name="Haridas S."/>
            <person name="Pangalinan J."/>
            <person name="Salamov A.A."/>
            <person name="Simmons B.A."/>
            <person name="Magnuson J.K."/>
            <person name="Chen J."/>
            <person name="Drula E."/>
            <person name="Henrissat B."/>
            <person name="Wiebenga A."/>
            <person name="Lubbers R.J."/>
            <person name="Gomes A.C."/>
            <person name="Macurrencykelacurrency M.R."/>
            <person name="Stajich J."/>
            <person name="Grigoriev I.V."/>
            <person name="Mortensen U.H."/>
            <person name="De Vries R.P."/>
            <person name="Baker S.E."/>
            <person name="Andersen M.R."/>
        </authorList>
    </citation>
    <scope>NUCLEOTIDE SEQUENCE [LARGE SCALE GENOMIC DNA]</scope>
    <source>
        <strain evidence="2 3">CBS 449.75</strain>
    </source>
</reference>
<name>A0ABR4LR80_9EURO</name>
<evidence type="ECO:0008006" key="4">
    <source>
        <dbReference type="Google" id="ProtNLM"/>
    </source>
</evidence>
<dbReference type="Proteomes" id="UP001610432">
    <property type="component" value="Unassembled WGS sequence"/>
</dbReference>
<evidence type="ECO:0000256" key="1">
    <source>
        <dbReference type="SAM" id="MobiDB-lite"/>
    </source>
</evidence>
<proteinExistence type="predicted"/>
<gene>
    <name evidence="2" type="ORF">BJX67DRAFT_354413</name>
</gene>
<evidence type="ECO:0000313" key="3">
    <source>
        <dbReference type="Proteomes" id="UP001610432"/>
    </source>
</evidence>
<protein>
    <recommendedName>
        <fullName evidence="4">Extracellular membrane protein CFEM domain-containing protein</fullName>
    </recommendedName>
</protein>
<evidence type="ECO:0000313" key="2">
    <source>
        <dbReference type="EMBL" id="KAL2866927.1"/>
    </source>
</evidence>